<dbReference type="AlphaFoldDB" id="A0AAD7WU82"/>
<dbReference type="EMBL" id="JAINUG010000031">
    <property type="protein sequence ID" value="KAJ8409228.1"/>
    <property type="molecule type" value="Genomic_DNA"/>
</dbReference>
<keyword evidence="2" id="KW-1185">Reference proteome</keyword>
<protein>
    <submittedName>
        <fullName evidence="1">Uncharacterized protein</fullName>
    </submittedName>
</protein>
<evidence type="ECO:0000313" key="2">
    <source>
        <dbReference type="Proteomes" id="UP001221898"/>
    </source>
</evidence>
<proteinExistence type="predicted"/>
<sequence length="124" mass="13524">MVMFGLWALDSVDLELMSRDSVLPPLSIRKFLLIQFLESVGEGDGREGSGWFSGEVELGGISITVEVDTMDRALGKEDEGLGVSTLTVMCATSIEPVLWVITQSPVIAEHVNINMFTTVLRHSP</sequence>
<dbReference type="Proteomes" id="UP001221898">
    <property type="component" value="Unassembled WGS sequence"/>
</dbReference>
<name>A0AAD7WU82_9TELE</name>
<organism evidence="1 2">
    <name type="scientific">Aldrovandia affinis</name>
    <dbReference type="NCBI Taxonomy" id="143900"/>
    <lineage>
        <taxon>Eukaryota</taxon>
        <taxon>Metazoa</taxon>
        <taxon>Chordata</taxon>
        <taxon>Craniata</taxon>
        <taxon>Vertebrata</taxon>
        <taxon>Euteleostomi</taxon>
        <taxon>Actinopterygii</taxon>
        <taxon>Neopterygii</taxon>
        <taxon>Teleostei</taxon>
        <taxon>Notacanthiformes</taxon>
        <taxon>Halosauridae</taxon>
        <taxon>Aldrovandia</taxon>
    </lineage>
</organism>
<reference evidence="1" key="1">
    <citation type="journal article" date="2023" name="Science">
        <title>Genome structures resolve the early diversification of teleost fishes.</title>
        <authorList>
            <person name="Parey E."/>
            <person name="Louis A."/>
            <person name="Montfort J."/>
            <person name="Bouchez O."/>
            <person name="Roques C."/>
            <person name="Iampietro C."/>
            <person name="Lluch J."/>
            <person name="Castinel A."/>
            <person name="Donnadieu C."/>
            <person name="Desvignes T."/>
            <person name="Floi Bucao C."/>
            <person name="Jouanno E."/>
            <person name="Wen M."/>
            <person name="Mejri S."/>
            <person name="Dirks R."/>
            <person name="Jansen H."/>
            <person name="Henkel C."/>
            <person name="Chen W.J."/>
            <person name="Zahm M."/>
            <person name="Cabau C."/>
            <person name="Klopp C."/>
            <person name="Thompson A.W."/>
            <person name="Robinson-Rechavi M."/>
            <person name="Braasch I."/>
            <person name="Lecointre G."/>
            <person name="Bobe J."/>
            <person name="Postlethwait J.H."/>
            <person name="Berthelot C."/>
            <person name="Roest Crollius H."/>
            <person name="Guiguen Y."/>
        </authorList>
    </citation>
    <scope>NUCLEOTIDE SEQUENCE</scope>
    <source>
        <strain evidence="1">NC1722</strain>
    </source>
</reference>
<evidence type="ECO:0000313" key="1">
    <source>
        <dbReference type="EMBL" id="KAJ8409228.1"/>
    </source>
</evidence>
<comment type="caution">
    <text evidence="1">The sequence shown here is derived from an EMBL/GenBank/DDBJ whole genome shotgun (WGS) entry which is preliminary data.</text>
</comment>
<gene>
    <name evidence="1" type="ORF">AAFF_G00234260</name>
</gene>
<accession>A0AAD7WU82</accession>